<feature type="non-terminal residue" evidence="1">
    <location>
        <position position="1"/>
    </location>
</feature>
<evidence type="ECO:0000313" key="2">
    <source>
        <dbReference type="Proteomes" id="UP000789525"/>
    </source>
</evidence>
<accession>A0ACA9QIC4</accession>
<feature type="non-terminal residue" evidence="1">
    <location>
        <position position="279"/>
    </location>
</feature>
<gene>
    <name evidence="1" type="ORF">ACOLOM_LOCUS12857</name>
</gene>
<sequence length="279" mass="30976">KEQGHASSKANPRSLLSEMEDGPGDDAPSGAALSLSNLNLDDNSDAEFNESTIVQNSGEVNYTDESLLAQENQAVSAIRSALDFDKYGKPLEDVSARPNKWAPPVHRRRGLVQDSLFKMKQMTLPSSMSLQLNPNGGRTDPWETEYPEDSETDANRRHTRRRSSSKTSKHGSARGSDDSRVTRRRAAVSRLNRTALARAEYITDQENNPIDEGAENAQDDSRLVEFEGENVNHRDNLEVNGWGKTLLEIWIILQAAIILVVFVYSMARRGPRAILDAAE</sequence>
<protein>
    <submittedName>
        <fullName evidence="1">608_t:CDS:1</fullName>
    </submittedName>
</protein>
<organism evidence="1 2">
    <name type="scientific">Acaulospora colombiana</name>
    <dbReference type="NCBI Taxonomy" id="27376"/>
    <lineage>
        <taxon>Eukaryota</taxon>
        <taxon>Fungi</taxon>
        <taxon>Fungi incertae sedis</taxon>
        <taxon>Mucoromycota</taxon>
        <taxon>Glomeromycotina</taxon>
        <taxon>Glomeromycetes</taxon>
        <taxon>Diversisporales</taxon>
        <taxon>Acaulosporaceae</taxon>
        <taxon>Acaulospora</taxon>
    </lineage>
</organism>
<evidence type="ECO:0000313" key="1">
    <source>
        <dbReference type="EMBL" id="CAG8754132.1"/>
    </source>
</evidence>
<proteinExistence type="predicted"/>
<keyword evidence="2" id="KW-1185">Reference proteome</keyword>
<dbReference type="Proteomes" id="UP000789525">
    <property type="component" value="Unassembled WGS sequence"/>
</dbReference>
<name>A0ACA9QIC4_9GLOM</name>
<comment type="caution">
    <text evidence="1">The sequence shown here is derived from an EMBL/GenBank/DDBJ whole genome shotgun (WGS) entry which is preliminary data.</text>
</comment>
<dbReference type="EMBL" id="CAJVPT010054854">
    <property type="protein sequence ID" value="CAG8754132.1"/>
    <property type="molecule type" value="Genomic_DNA"/>
</dbReference>
<reference evidence="1" key="1">
    <citation type="submission" date="2021-06" db="EMBL/GenBank/DDBJ databases">
        <authorList>
            <person name="Kallberg Y."/>
            <person name="Tangrot J."/>
            <person name="Rosling A."/>
        </authorList>
    </citation>
    <scope>NUCLEOTIDE SEQUENCE</scope>
    <source>
        <strain evidence="1">CL356</strain>
    </source>
</reference>